<dbReference type="Proteomes" id="UP001274830">
    <property type="component" value="Unassembled WGS sequence"/>
</dbReference>
<sequence length="100" mass="11208">MPASKTTTMQTLNFEAGKALCAELLWLWLLLDAIFGPESHYGYYDGRGRRIAVAVITVVPTALLFYPTVFWAVREHLKAIREEAAPTSEQTPLLRNQEAA</sequence>
<feature type="transmembrane region" description="Helical" evidence="1">
    <location>
        <begin position="51"/>
        <end position="73"/>
    </location>
</feature>
<feature type="transmembrane region" description="Helical" evidence="1">
    <location>
        <begin position="12"/>
        <end position="31"/>
    </location>
</feature>
<keyword evidence="1" id="KW-0472">Membrane</keyword>
<dbReference type="AlphaFoldDB" id="A0AAE0TPU5"/>
<evidence type="ECO:0000313" key="2">
    <source>
        <dbReference type="EMBL" id="KAK3671498.1"/>
    </source>
</evidence>
<evidence type="ECO:0000256" key="1">
    <source>
        <dbReference type="SAM" id="Phobius"/>
    </source>
</evidence>
<organism evidence="2 3">
    <name type="scientific">Recurvomyces mirabilis</name>
    <dbReference type="NCBI Taxonomy" id="574656"/>
    <lineage>
        <taxon>Eukaryota</taxon>
        <taxon>Fungi</taxon>
        <taxon>Dikarya</taxon>
        <taxon>Ascomycota</taxon>
        <taxon>Pezizomycotina</taxon>
        <taxon>Dothideomycetes</taxon>
        <taxon>Dothideomycetidae</taxon>
        <taxon>Mycosphaerellales</taxon>
        <taxon>Teratosphaeriaceae</taxon>
        <taxon>Recurvomyces</taxon>
    </lineage>
</organism>
<proteinExistence type="predicted"/>
<evidence type="ECO:0000313" key="3">
    <source>
        <dbReference type="Proteomes" id="UP001274830"/>
    </source>
</evidence>
<keyword evidence="3" id="KW-1185">Reference proteome</keyword>
<gene>
    <name evidence="2" type="ORF">LTR78_008597</name>
</gene>
<reference evidence="2" key="1">
    <citation type="submission" date="2023-07" db="EMBL/GenBank/DDBJ databases">
        <title>Black Yeasts Isolated from many extreme environments.</title>
        <authorList>
            <person name="Coleine C."/>
            <person name="Stajich J.E."/>
            <person name="Selbmann L."/>
        </authorList>
    </citation>
    <scope>NUCLEOTIDE SEQUENCE</scope>
    <source>
        <strain evidence="2">CCFEE 5485</strain>
    </source>
</reference>
<protein>
    <submittedName>
        <fullName evidence="2">Uncharacterized protein</fullName>
    </submittedName>
</protein>
<name>A0AAE0TPU5_9PEZI</name>
<accession>A0AAE0TPU5</accession>
<dbReference type="EMBL" id="JAUTXT010000042">
    <property type="protein sequence ID" value="KAK3671498.1"/>
    <property type="molecule type" value="Genomic_DNA"/>
</dbReference>
<keyword evidence="1" id="KW-1133">Transmembrane helix</keyword>
<comment type="caution">
    <text evidence="2">The sequence shown here is derived from an EMBL/GenBank/DDBJ whole genome shotgun (WGS) entry which is preliminary data.</text>
</comment>
<keyword evidence="1" id="KW-0812">Transmembrane</keyword>